<evidence type="ECO:0000256" key="14">
    <source>
        <dbReference type="ARBA" id="ARBA00022989"/>
    </source>
</evidence>
<dbReference type="EC" id="3.6.1.5" evidence="5"/>
<keyword evidence="9" id="KW-0547">Nucleotide-binding</keyword>
<evidence type="ECO:0000256" key="4">
    <source>
        <dbReference type="ARBA" id="ARBA00009283"/>
    </source>
</evidence>
<evidence type="ECO:0000256" key="13">
    <source>
        <dbReference type="ARBA" id="ARBA00022842"/>
    </source>
</evidence>
<evidence type="ECO:0000256" key="20">
    <source>
        <dbReference type="RuleBase" id="RU003833"/>
    </source>
</evidence>
<evidence type="ECO:0000256" key="9">
    <source>
        <dbReference type="ARBA" id="ARBA00022741"/>
    </source>
</evidence>
<dbReference type="Gene3D" id="3.30.420.150">
    <property type="entry name" value="Exopolyphosphatase. Domain 2"/>
    <property type="match status" value="1"/>
</dbReference>
<comment type="cofactor">
    <cofactor evidence="1">
        <name>Ca(2+)</name>
        <dbReference type="ChEBI" id="CHEBI:29108"/>
    </cofactor>
</comment>
<comment type="catalytic activity">
    <reaction evidence="19">
        <text>a ribonucleoside 5'-triphosphate + 2 H2O = a ribonucleoside 5'-phosphate + 2 phosphate + 2 H(+)</text>
        <dbReference type="Rhea" id="RHEA:36795"/>
        <dbReference type="ChEBI" id="CHEBI:15377"/>
        <dbReference type="ChEBI" id="CHEBI:15378"/>
        <dbReference type="ChEBI" id="CHEBI:43474"/>
        <dbReference type="ChEBI" id="CHEBI:58043"/>
        <dbReference type="ChEBI" id="CHEBI:61557"/>
        <dbReference type="EC" id="3.6.1.5"/>
    </reaction>
</comment>
<keyword evidence="16" id="KW-1015">Disulfide bond</keyword>
<dbReference type="Proteomes" id="UP001652580">
    <property type="component" value="Chromosome 6"/>
</dbReference>
<dbReference type="Gene3D" id="3.30.420.40">
    <property type="match status" value="1"/>
</dbReference>
<keyword evidence="7" id="KW-0812">Transmembrane</keyword>
<dbReference type="GeneID" id="103006116"/>
<evidence type="ECO:0000256" key="1">
    <source>
        <dbReference type="ARBA" id="ARBA00001913"/>
    </source>
</evidence>
<evidence type="ECO:0000256" key="3">
    <source>
        <dbReference type="ARBA" id="ARBA00004651"/>
    </source>
</evidence>
<evidence type="ECO:0000256" key="18">
    <source>
        <dbReference type="ARBA" id="ARBA00039598"/>
    </source>
</evidence>
<evidence type="ECO:0000256" key="8">
    <source>
        <dbReference type="ARBA" id="ARBA00022723"/>
    </source>
</evidence>
<keyword evidence="17" id="KW-0325">Glycoprotein</keyword>
<dbReference type="PANTHER" id="PTHR11782">
    <property type="entry name" value="ADENOSINE/GUANOSINE DIPHOSPHATASE"/>
    <property type="match status" value="1"/>
</dbReference>
<evidence type="ECO:0000256" key="16">
    <source>
        <dbReference type="ARBA" id="ARBA00023157"/>
    </source>
</evidence>
<evidence type="ECO:0000313" key="22">
    <source>
        <dbReference type="Proteomes" id="UP001652580"/>
    </source>
</evidence>
<feature type="compositionally biased region" description="Basic and acidic residues" evidence="21">
    <location>
        <begin position="272"/>
        <end position="286"/>
    </location>
</feature>
<keyword evidence="22" id="KW-1185">Reference proteome</keyword>
<dbReference type="PROSITE" id="PS01238">
    <property type="entry name" value="GDA1_CD39_NTPASE"/>
    <property type="match status" value="1"/>
</dbReference>
<feature type="region of interest" description="Disordered" evidence="21">
    <location>
        <begin position="235"/>
        <end position="290"/>
    </location>
</feature>
<evidence type="ECO:0000256" key="17">
    <source>
        <dbReference type="ARBA" id="ARBA00023180"/>
    </source>
</evidence>
<protein>
    <recommendedName>
        <fullName evidence="18">Ectonucleoside triphosphate diphosphohydrolase 8</fullName>
        <ecNumber evidence="5">3.6.1.5</ecNumber>
    </recommendedName>
</protein>
<sequence>MGLTRKEQVFTALLGAAAVSGLTTLILFLVEATNVLLPADTKFGIVFDAGSSHTSLFVYQWLANKENDTGVVSQALACQAKGPGISSYASDPAQAGESLQGCLEEALALIPKAKHQQTPMFLGATAGMRLLSQKNSSQAEDVFAAVNRVLSRSPVDFWGAELLAGQDEGALGWVTINYVLGLLVKYSFSGEWIRPLEGTLVGALDMGDASTQITFVPGGPTLDRTTQATFRLYEQPGPPGASPLLPQRLPGHAGPGRPVRVALHPGRGPPRPRPEPHCGGDGEPRGLCRRHPGSLQLLQLRRPRRLRLRRGLPAPRAGPVLRLLQLLPHVPLPEPHLQAAAGHGQRHCLGVLPEALEAGGGELARAGPLAARLLCLWPVRPHAPAGGLRVQPGDLGRHRVPQAGRWHRHRLDARLHAEPDQLDPSRGARPVAGTELWHLGGWSRLFGADPHGHSRGHCGAALAPGLGRLPAGAGRQRPELAGAFLSPDPQGLPCGLWPHGHMAPFCPWGHSGHGGCAVAPTVAFRSQRPSVFPMLHEGWAIATPAALRAV</sequence>
<keyword evidence="12" id="KW-0067">ATP-binding</keyword>
<evidence type="ECO:0000313" key="23">
    <source>
        <dbReference type="RefSeq" id="XP_057405447.1"/>
    </source>
</evidence>
<evidence type="ECO:0000256" key="11">
    <source>
        <dbReference type="ARBA" id="ARBA00022837"/>
    </source>
</evidence>
<evidence type="ECO:0000256" key="7">
    <source>
        <dbReference type="ARBA" id="ARBA00022692"/>
    </source>
</evidence>
<keyword evidence="10 20" id="KW-0378">Hydrolase</keyword>
<accession>A0ABM3TTW3</accession>
<dbReference type="RefSeq" id="XP_057405447.1">
    <property type="nucleotide sequence ID" value="XM_057549464.1"/>
</dbReference>
<keyword evidence="14" id="KW-1133">Transmembrane helix</keyword>
<dbReference type="PANTHER" id="PTHR11782:SF31">
    <property type="entry name" value="ECTONUCLEOSIDE TRIPHOSPHATE DIPHOSPHOHYDROLASE 8"/>
    <property type="match status" value="1"/>
</dbReference>
<comment type="subcellular location">
    <subcellularLocation>
        <location evidence="3">Cell membrane</location>
        <topology evidence="3">Multi-pass membrane protein</topology>
    </subcellularLocation>
</comment>
<evidence type="ECO:0000256" key="6">
    <source>
        <dbReference type="ARBA" id="ARBA00022475"/>
    </source>
</evidence>
<dbReference type="InterPro" id="IPR000407">
    <property type="entry name" value="GDA1_CD39_NTPase"/>
</dbReference>
<evidence type="ECO:0000256" key="10">
    <source>
        <dbReference type="ARBA" id="ARBA00022801"/>
    </source>
</evidence>
<name>A0ABM3TTW3_BALAC</name>
<comment type="cofactor">
    <cofactor evidence="2">
        <name>Mg(2+)</name>
        <dbReference type="ChEBI" id="CHEBI:18420"/>
    </cofactor>
</comment>
<evidence type="ECO:0000256" key="12">
    <source>
        <dbReference type="ARBA" id="ARBA00022840"/>
    </source>
</evidence>
<evidence type="ECO:0000256" key="19">
    <source>
        <dbReference type="ARBA" id="ARBA00049175"/>
    </source>
</evidence>
<comment type="similarity">
    <text evidence="4 20">Belongs to the GDA1/CD39 NTPase family.</text>
</comment>
<reference evidence="23" key="1">
    <citation type="submission" date="2025-08" db="UniProtKB">
        <authorList>
            <consortium name="RefSeq"/>
        </authorList>
    </citation>
    <scope>IDENTIFICATION</scope>
</reference>
<organism evidence="22 23">
    <name type="scientific">Balaenoptera acutorostrata</name>
    <name type="common">Common minke whale</name>
    <name type="synonym">Balaena rostrata</name>
    <dbReference type="NCBI Taxonomy" id="9767"/>
    <lineage>
        <taxon>Eukaryota</taxon>
        <taxon>Metazoa</taxon>
        <taxon>Chordata</taxon>
        <taxon>Craniata</taxon>
        <taxon>Vertebrata</taxon>
        <taxon>Euteleostomi</taxon>
        <taxon>Mammalia</taxon>
        <taxon>Eutheria</taxon>
        <taxon>Laurasiatheria</taxon>
        <taxon>Artiodactyla</taxon>
        <taxon>Whippomorpha</taxon>
        <taxon>Cetacea</taxon>
        <taxon>Mysticeti</taxon>
        <taxon>Balaenopteridae</taxon>
        <taxon>Balaenoptera</taxon>
    </lineage>
</organism>
<keyword evidence="8" id="KW-0479">Metal-binding</keyword>
<evidence type="ECO:0000256" key="21">
    <source>
        <dbReference type="SAM" id="MobiDB-lite"/>
    </source>
</evidence>
<evidence type="ECO:0000256" key="2">
    <source>
        <dbReference type="ARBA" id="ARBA00001946"/>
    </source>
</evidence>
<keyword evidence="11" id="KW-0106">Calcium</keyword>
<gene>
    <name evidence="23" type="primary">ENTPD8</name>
</gene>
<evidence type="ECO:0000256" key="5">
    <source>
        <dbReference type="ARBA" id="ARBA00012148"/>
    </source>
</evidence>
<keyword evidence="6" id="KW-1003">Cell membrane</keyword>
<evidence type="ECO:0000256" key="15">
    <source>
        <dbReference type="ARBA" id="ARBA00023136"/>
    </source>
</evidence>
<proteinExistence type="inferred from homology"/>
<keyword evidence="13" id="KW-0460">Magnesium</keyword>
<dbReference type="Pfam" id="PF01150">
    <property type="entry name" value="GDA1_CD39"/>
    <property type="match status" value="1"/>
</dbReference>
<keyword evidence="15" id="KW-0472">Membrane</keyword>